<reference evidence="1" key="1">
    <citation type="journal article" date="2015" name="Nature">
        <title>Complex archaea that bridge the gap between prokaryotes and eukaryotes.</title>
        <authorList>
            <person name="Spang A."/>
            <person name="Saw J.H."/>
            <person name="Jorgensen S.L."/>
            <person name="Zaremba-Niedzwiedzka K."/>
            <person name="Martijn J."/>
            <person name="Lind A.E."/>
            <person name="van Eijk R."/>
            <person name="Schleper C."/>
            <person name="Guy L."/>
            <person name="Ettema T.J."/>
        </authorList>
    </citation>
    <scope>NUCLEOTIDE SEQUENCE</scope>
</reference>
<dbReference type="EMBL" id="LAZR01037260">
    <property type="protein sequence ID" value="KKL22675.1"/>
    <property type="molecule type" value="Genomic_DNA"/>
</dbReference>
<gene>
    <name evidence="1" type="ORF">LCGC14_2433030</name>
</gene>
<name>A0A0F9BLE6_9ZZZZ</name>
<feature type="non-terminal residue" evidence="1">
    <location>
        <position position="115"/>
    </location>
</feature>
<organism evidence="1">
    <name type="scientific">marine sediment metagenome</name>
    <dbReference type="NCBI Taxonomy" id="412755"/>
    <lineage>
        <taxon>unclassified sequences</taxon>
        <taxon>metagenomes</taxon>
        <taxon>ecological metagenomes</taxon>
    </lineage>
</organism>
<protein>
    <submittedName>
        <fullName evidence="1">Uncharacterized protein</fullName>
    </submittedName>
</protein>
<evidence type="ECO:0000313" key="1">
    <source>
        <dbReference type="EMBL" id="KKL22675.1"/>
    </source>
</evidence>
<sequence length="115" mass="13028">MSTWGDIRARVASNLGNLDDDDSYTKMLTAVNNLLYMLSRAHTWRELEALATPSMVASTGTYSFTDLGLILPRQIYSLMLTNGTRREKPKYYTPERWDDEIDPFVPEATTGTPFA</sequence>
<comment type="caution">
    <text evidence="1">The sequence shown here is derived from an EMBL/GenBank/DDBJ whole genome shotgun (WGS) entry which is preliminary data.</text>
</comment>
<proteinExistence type="predicted"/>
<accession>A0A0F9BLE6</accession>
<dbReference type="AlphaFoldDB" id="A0A0F9BLE6"/>